<dbReference type="EMBL" id="ABYU02000046">
    <property type="protein sequence ID" value="EEX20397.1"/>
    <property type="molecule type" value="Genomic_DNA"/>
</dbReference>
<evidence type="ECO:0000313" key="2">
    <source>
        <dbReference type="EMBL" id="EEX20397.1"/>
    </source>
</evidence>
<dbReference type="HOGENOM" id="CLU_027402_41_5_9"/>
<gene>
    <name evidence="2" type="ORF">BLAHAN_06935</name>
</gene>
<dbReference type="KEGG" id="bhan:CGC63_01515"/>
<reference evidence="2" key="1">
    <citation type="submission" date="2009-09" db="EMBL/GenBank/DDBJ databases">
        <authorList>
            <person name="Weinstock G."/>
            <person name="Sodergren E."/>
            <person name="Clifton S."/>
            <person name="Fulton L."/>
            <person name="Fulton B."/>
            <person name="Courtney L."/>
            <person name="Fronick C."/>
            <person name="Harrison M."/>
            <person name="Strong C."/>
            <person name="Farmer C."/>
            <person name="Delahaunty K."/>
            <person name="Markovic C."/>
            <person name="Hall O."/>
            <person name="Minx P."/>
            <person name="Tomlinson C."/>
            <person name="Mitreva M."/>
            <person name="Nelson J."/>
            <person name="Hou S."/>
            <person name="Wollam A."/>
            <person name="Pepin K.H."/>
            <person name="Johnson M."/>
            <person name="Bhonagiri V."/>
            <person name="Nash W.E."/>
            <person name="Warren W."/>
            <person name="Chinwalla A."/>
            <person name="Mardis E.R."/>
            <person name="Wilson R.K."/>
        </authorList>
    </citation>
    <scope>NUCLEOTIDE SEQUENCE [LARGE SCALE GENOMIC DNA]</scope>
    <source>
        <strain evidence="2">DSM 20583</strain>
    </source>
</reference>
<accession>C9LBX7</accession>
<dbReference type="Proteomes" id="UP000003755">
    <property type="component" value="Unassembled WGS sequence"/>
</dbReference>
<dbReference type="eggNOG" id="COG2801">
    <property type="taxonomic scope" value="Bacteria"/>
</dbReference>
<dbReference type="InterPro" id="IPR001584">
    <property type="entry name" value="Integrase_cat-core"/>
</dbReference>
<dbReference type="AlphaFoldDB" id="C9LBX7"/>
<dbReference type="SUPFAM" id="SSF53098">
    <property type="entry name" value="Ribonuclease H-like"/>
    <property type="match status" value="1"/>
</dbReference>
<dbReference type="GO" id="GO:0015074">
    <property type="term" value="P:DNA integration"/>
    <property type="evidence" value="ECO:0007669"/>
    <property type="project" value="InterPro"/>
</dbReference>
<evidence type="ECO:0000259" key="1">
    <source>
        <dbReference type="Pfam" id="PF13683"/>
    </source>
</evidence>
<protein>
    <recommendedName>
        <fullName evidence="1">Integrase catalytic domain-containing protein</fullName>
    </recommendedName>
</protein>
<evidence type="ECO:0000313" key="3">
    <source>
        <dbReference type="Proteomes" id="UP000003755"/>
    </source>
</evidence>
<proteinExistence type="predicted"/>
<dbReference type="Pfam" id="PF13683">
    <property type="entry name" value="rve_3"/>
    <property type="match status" value="1"/>
</dbReference>
<keyword evidence="3" id="KW-1185">Reference proteome</keyword>
<feature type="domain" description="Integrase catalytic" evidence="1">
    <location>
        <begin position="1"/>
        <end position="50"/>
    </location>
</feature>
<comment type="caution">
    <text evidence="2">The sequence shown here is derived from an EMBL/GenBank/DDBJ whole genome shotgun (WGS) entry which is preliminary data.</text>
</comment>
<sequence length="57" mass="7051">MERFYNTLKNELIYPNHFYDAASLDEALNRYVYVWYNHVRPHSYNDWKTPFEARYAG</sequence>
<organism evidence="2 3">
    <name type="scientific">Blautia hansenii DSM 20583</name>
    <dbReference type="NCBI Taxonomy" id="537007"/>
    <lineage>
        <taxon>Bacteria</taxon>
        <taxon>Bacillati</taxon>
        <taxon>Bacillota</taxon>
        <taxon>Clostridia</taxon>
        <taxon>Lachnospirales</taxon>
        <taxon>Lachnospiraceae</taxon>
        <taxon>Blautia</taxon>
    </lineage>
</organism>
<dbReference type="InterPro" id="IPR012337">
    <property type="entry name" value="RNaseH-like_sf"/>
</dbReference>
<name>C9LBX7_BLAHA</name>